<dbReference type="Gene3D" id="1.25.40.530">
    <property type="entry name" value="MyTH4 domain"/>
    <property type="match status" value="3"/>
</dbReference>
<dbReference type="InterPro" id="IPR014352">
    <property type="entry name" value="FERM/acyl-CoA-bd_prot_sf"/>
</dbReference>
<dbReference type="InterPro" id="IPR035963">
    <property type="entry name" value="FERM_2"/>
</dbReference>
<dbReference type="Gene3D" id="1.20.80.10">
    <property type="match status" value="2"/>
</dbReference>
<keyword evidence="9 10" id="KW-0009">Actin-binding</keyword>
<dbReference type="Gene3D" id="3.40.850.10">
    <property type="entry name" value="Kinesin motor domain"/>
    <property type="match status" value="1"/>
</dbReference>
<dbReference type="InterPro" id="IPR041794">
    <property type="entry name" value="MyoVII_FERM_C2"/>
</dbReference>
<dbReference type="GO" id="GO:0009888">
    <property type="term" value="P:tissue development"/>
    <property type="evidence" value="ECO:0007669"/>
    <property type="project" value="UniProtKB-ARBA"/>
</dbReference>
<dbReference type="InterPro" id="IPR000048">
    <property type="entry name" value="IQ_motif_EF-hand-BS"/>
</dbReference>
<proteinExistence type="inferred from homology"/>
<feature type="region of interest" description="Actin-binding" evidence="10">
    <location>
        <begin position="610"/>
        <end position="632"/>
    </location>
</feature>
<dbReference type="InterPro" id="IPR019749">
    <property type="entry name" value="Band_41_domain"/>
</dbReference>
<dbReference type="OrthoDB" id="6108017at2759"/>
<dbReference type="FunFam" id="1.10.10.820:FF:000001">
    <property type="entry name" value="Myosin heavy chain"/>
    <property type="match status" value="1"/>
</dbReference>
<evidence type="ECO:0000256" key="9">
    <source>
        <dbReference type="ARBA" id="ARBA00023203"/>
    </source>
</evidence>
<evidence type="ECO:0000259" key="14">
    <source>
        <dbReference type="PROSITE" id="PS51456"/>
    </source>
</evidence>
<dbReference type="Pfam" id="PF21989">
    <property type="entry name" value="RA_2"/>
    <property type="match status" value="2"/>
</dbReference>
<evidence type="ECO:0000256" key="2">
    <source>
        <dbReference type="ARBA" id="ARBA00008314"/>
    </source>
</evidence>
<dbReference type="Gene3D" id="1.20.120.720">
    <property type="entry name" value="Myosin VI head, motor domain, U50 subdomain"/>
    <property type="match status" value="1"/>
</dbReference>
<dbReference type="Gene3D" id="6.20.240.20">
    <property type="match status" value="1"/>
</dbReference>
<dbReference type="Pfam" id="PF00063">
    <property type="entry name" value="Myosin_head"/>
    <property type="match status" value="1"/>
</dbReference>
<evidence type="ECO:0008006" key="17">
    <source>
        <dbReference type="Google" id="ProtNLM"/>
    </source>
</evidence>
<organism evidence="15 16">
    <name type="scientific">Psylliodes chrysocephalus</name>
    <dbReference type="NCBI Taxonomy" id="3402493"/>
    <lineage>
        <taxon>Eukaryota</taxon>
        <taxon>Metazoa</taxon>
        <taxon>Ecdysozoa</taxon>
        <taxon>Arthropoda</taxon>
        <taxon>Hexapoda</taxon>
        <taxon>Insecta</taxon>
        <taxon>Pterygota</taxon>
        <taxon>Neoptera</taxon>
        <taxon>Endopterygota</taxon>
        <taxon>Coleoptera</taxon>
        <taxon>Polyphaga</taxon>
        <taxon>Cucujiformia</taxon>
        <taxon>Chrysomeloidea</taxon>
        <taxon>Chrysomelidae</taxon>
        <taxon>Galerucinae</taxon>
        <taxon>Alticini</taxon>
        <taxon>Psylliodes</taxon>
    </lineage>
</organism>
<feature type="coiled-coil region" evidence="11">
    <location>
        <begin position="856"/>
        <end position="887"/>
    </location>
</feature>
<dbReference type="InterPro" id="IPR011993">
    <property type="entry name" value="PH-like_dom_sf"/>
</dbReference>
<name>A0A9P0CTM9_9CUCU</name>
<dbReference type="Pfam" id="PF24123">
    <property type="entry name" value="Myosin_VII_N"/>
    <property type="match status" value="1"/>
</dbReference>
<protein>
    <recommendedName>
        <fullName evidence="17">Myosin-VIIa</fullName>
    </recommendedName>
</protein>
<keyword evidence="4" id="KW-0677">Repeat</keyword>
<feature type="binding site" evidence="10">
    <location>
        <begin position="159"/>
        <end position="166"/>
    </location>
    <ligand>
        <name>ATP</name>
        <dbReference type="ChEBI" id="CHEBI:30616"/>
    </ligand>
</feature>
<dbReference type="Pfam" id="PF24522">
    <property type="entry name" value="KRIT1_FRMD8_FERM_C"/>
    <property type="match status" value="1"/>
</dbReference>
<accession>A0A9P0CTM9</accession>
<dbReference type="SUPFAM" id="SSF50729">
    <property type="entry name" value="PH domain-like"/>
    <property type="match status" value="1"/>
</dbReference>
<dbReference type="InterPro" id="IPR057130">
    <property type="entry name" value="Myosin_VII_N"/>
</dbReference>
<dbReference type="Gene3D" id="3.10.20.90">
    <property type="entry name" value="Phosphatidylinositol 3-kinase Catalytic Subunit, Chain A, domain 1"/>
    <property type="match status" value="2"/>
</dbReference>
<sequence>MTTKPRLVVGEYIWVKLPTNNEFDVLIGGKIVGVDATRVRILDDDGKESYISNQQVIQAMHISSINGVEDMINLGDLQEYAILRNLHKRYNEKLIYTYTGAMLVAINPYEILPIYTHAVINSYRNKKMEEVPAHIFAVGDNSYNNMKTTKTDQCIVISGESGAGKTESTKLILQYLASTSAQHTWIEQQILEANPILEAFGNAKTVRNDNSSRFGKYIDIKFNKSGSIEGAQIEQYLLEKSRIISQGDGERNYHIFYSMLAGMTKEHKKRLELGNAEVYEYLKSGKTFTCDGRSEEKEWSNILAAFKVLNFTDREVEDILRLLAAILHLGNLKFKSGTSAHSESSELADSNQGERISRLLGVNKFDLGEALTKKIILAQGDQITSTFSKQQASDSRHAFVKGLYGQLFIFIVEKINGVIATNKMQNKSSIGVLDIFGFENFKVNSFEQICINYANENLQQFFVQHIFKLEQEYYRKEGIRWDNITFVDNQTILDLLGMRPLNIFGLIDEESKFPKGTDFSLLAKLHKQHGKNEFYSKPKSEMTPAFGIRHFAGEVFYDVEGFLDKNRDSFSQDLRNLMLGSQYDLFRNLFKTEQDSKLKKSLSSQFRSSLEILMKNLGTCHPFFVRCIKPNHHKRPQDFDKGLCIRQLRYSGMMETAKIRQAGYPIRYSYIEFVDRFRYLGKNIKPSTKGDCKNSAEKILSEVFKDETHFQLGNTKIFLKQHENEHLELKRSEVLDNSVKVLQRAIRGWVYRRRYQKLKHAALVIQKHFRARGYRKRYLVMRNGYKRLQACIVSRQLTHALFRIKKNITIIQARCKGHLTRTKGQFGQIYAAVRQRRVDEKELQKQGVKNYKVEAEARMKAKLAQLNVEYEAKLKEKEDEDNRANRIVDDAFDDIFKDDTISISNKENETREAIIPKVHISIGAQMNDKQEDLSEYSFRKYAATYFSSTANYQFSKKPLKESLHYLPTPDDTIAAQAIWITILRFMGDYPEPKYDDNQKANEPIMNIVSETLSRSFTNRKEYREILEEEKKYSSMKKSDRKKLISMTLKRKNKLLEDVRKGLVEDSFAVARYDEWLHRRRTNNLEKLHFIIAHGILRPEMRDEIFAMICKQLTNNYIKSSYARGWILLSLCIGCFPPSDRFTNYLRSFIRSGPPGYAPYCEGRLNRMFYNGTRTQPPSWLELMATKNKEPIHLEVKLMDGTNHTVEADSATTSEEILTQIANTLNLKDTFGFSIFVALDDKVMSLGSEKDHIMDAISQCEQYSKEQGQQERNSPWRLFLRKEIFTPWHNAAEDSVATNLIYHQIVRGVKHGEYRCTEEGDVAVLIAIQYYVENGTQMNKNVLHTRIGEYMPTYLVKRSQNDLSNWEHKIQTAFINLTCVQKKLPTIQAKETLVKYAQITWPILFSKFFEAVQTEGPKLPKNKMIIAVNSTGMFLIDDEEQIHMELTFADLSFVTYENKQQMMVFKFNTVAREEYGFHTLDAKCLSGLLQYIVDGLKKRSVYCVATQDCQQGAESFLVLRKGDLIILKNGLNGEKLMTATWGYGECRGKNGDFLTENVYILPTLTPPPSDILQCFKKDGVVVEKQQEKVITTVQRMKLYTLSNYAEDNFRAGKTVSANKTSLLTAARRTSREELWKYSNEPIYQPLLKRLLSDDNTSKEACNIFSAILKYMGDLPAPKVKYSSEYTDQIFESPLKNDLLKDEVYCQIMKQLTFNRLSMSEEKGWELMYLITGLYTPSDKLCGELQKFLKSRTHPFVEHCLKRLQKAQKVGPRKFPPYTIEVEAIQHKSMEIFHKIYFPDDTDEAFEVDSMTRALDLCKTIGTRLELKSTDGFSLFVAIADKVFSIPQGQFFYDFLNELIQWIRQTKPSWGSTTQVQAQYQIFFMKKLWVGMVPEKDHYADQIFHYHQELPKYLKGYHKCSKQDAIKLAALILRARFGDNDSEAISTLQHNFKDIIPADIIKAASSSEWKRSIVSEFKMTKISAEKAKTEFLKFTYKWPTFGSAFFEVKQTTVPTYPDVIIIAINRKGVNIIHPQTKDILATHEYSELSNWSSGNAYFHMTVGNIMRTTKILCETSQGYKMDDLITSYTDYFDEHLGEK</sequence>
<dbReference type="SUPFAM" id="SSF52540">
    <property type="entry name" value="P-loop containing nucleoside triphosphate hydrolases"/>
    <property type="match status" value="1"/>
</dbReference>
<reference evidence="15" key="1">
    <citation type="submission" date="2022-01" db="EMBL/GenBank/DDBJ databases">
        <authorList>
            <person name="King R."/>
        </authorList>
    </citation>
    <scope>NUCLEOTIDE SEQUENCE</scope>
</reference>
<dbReference type="SMART" id="SM00295">
    <property type="entry name" value="B41"/>
    <property type="match status" value="2"/>
</dbReference>
<keyword evidence="8 10" id="KW-0505">Motor protein</keyword>
<evidence type="ECO:0000259" key="12">
    <source>
        <dbReference type="PROSITE" id="PS50057"/>
    </source>
</evidence>
<dbReference type="CDD" id="cd01381">
    <property type="entry name" value="MYSc_Myo7"/>
    <property type="match status" value="1"/>
</dbReference>
<keyword evidence="11" id="KW-0175">Coiled coil</keyword>
<dbReference type="GO" id="GO:0030182">
    <property type="term" value="P:neuron differentiation"/>
    <property type="evidence" value="ECO:0007669"/>
    <property type="project" value="UniProtKB-ARBA"/>
</dbReference>
<dbReference type="Gene3D" id="1.20.58.530">
    <property type="match status" value="1"/>
</dbReference>
<dbReference type="PROSITE" id="PS50096">
    <property type="entry name" value="IQ"/>
    <property type="match status" value="2"/>
</dbReference>
<dbReference type="Gene3D" id="2.30.30.40">
    <property type="entry name" value="SH3 Domains"/>
    <property type="match status" value="1"/>
</dbReference>
<dbReference type="Pfam" id="PF00373">
    <property type="entry name" value="FERM_M"/>
    <property type="match status" value="2"/>
</dbReference>
<dbReference type="InterPro" id="IPR036106">
    <property type="entry name" value="MYSc_Myo7"/>
</dbReference>
<comment type="similarity">
    <text evidence="2 10">Belongs to the TRAFAC class myosin-kinesin ATPase superfamily. Myosin family.</text>
</comment>
<dbReference type="InterPro" id="IPR019748">
    <property type="entry name" value="FERM_central"/>
</dbReference>
<dbReference type="InterPro" id="IPR036961">
    <property type="entry name" value="Kinesin_motor_dom_sf"/>
</dbReference>
<evidence type="ECO:0000256" key="11">
    <source>
        <dbReference type="SAM" id="Coils"/>
    </source>
</evidence>
<dbReference type="CDD" id="cd13199">
    <property type="entry name" value="FERM_C2_MyoVII"/>
    <property type="match status" value="1"/>
</dbReference>
<evidence type="ECO:0000256" key="3">
    <source>
        <dbReference type="ARBA" id="ARBA00022490"/>
    </source>
</evidence>
<dbReference type="InterPro" id="IPR041793">
    <property type="entry name" value="MyoVII_FERM_C1"/>
</dbReference>
<dbReference type="GO" id="GO:0071944">
    <property type="term" value="C:cell periphery"/>
    <property type="evidence" value="ECO:0007669"/>
    <property type="project" value="UniProtKB-ARBA"/>
</dbReference>
<dbReference type="CDD" id="cd17093">
    <property type="entry name" value="FERM2_F1_Myosin-VII"/>
    <property type="match status" value="1"/>
</dbReference>
<keyword evidence="7 10" id="KW-0518">Myosin</keyword>
<dbReference type="SMART" id="SM00015">
    <property type="entry name" value="IQ"/>
    <property type="match status" value="3"/>
</dbReference>
<evidence type="ECO:0000256" key="6">
    <source>
        <dbReference type="ARBA" id="ARBA00022840"/>
    </source>
</evidence>
<dbReference type="PROSITE" id="PS51016">
    <property type="entry name" value="MYTH4"/>
    <property type="match status" value="2"/>
</dbReference>
<keyword evidence="3" id="KW-0963">Cytoplasm</keyword>
<gene>
    <name evidence="15" type="ORF">PSYICH_LOCUS6640</name>
</gene>
<dbReference type="InterPro" id="IPR001609">
    <property type="entry name" value="Myosin_head_motor_dom-like"/>
</dbReference>
<dbReference type="PROSITE" id="PS50057">
    <property type="entry name" value="FERM_3"/>
    <property type="match status" value="2"/>
</dbReference>
<dbReference type="Gene3D" id="1.20.5.190">
    <property type="match status" value="1"/>
</dbReference>
<dbReference type="SMART" id="SM00242">
    <property type="entry name" value="MYSc"/>
    <property type="match status" value="1"/>
</dbReference>
<dbReference type="InterPro" id="IPR057096">
    <property type="entry name" value="KRIT1_FRMD8_FERM_C"/>
</dbReference>
<dbReference type="InterPro" id="IPR038185">
    <property type="entry name" value="MyTH4_dom_sf"/>
</dbReference>
<dbReference type="CDD" id="cd14473">
    <property type="entry name" value="FERM_B-lobe"/>
    <property type="match status" value="2"/>
</dbReference>
<dbReference type="InterPro" id="IPR051567">
    <property type="entry name" value="Unconventional_Myosin_ATPase"/>
</dbReference>
<dbReference type="Pfam" id="PF21998">
    <property type="entry name" value="FERM_C1_MyoVII"/>
    <property type="match status" value="1"/>
</dbReference>
<dbReference type="GO" id="GO:0003779">
    <property type="term" value="F:actin binding"/>
    <property type="evidence" value="ECO:0007669"/>
    <property type="project" value="UniProtKB-KW"/>
</dbReference>
<feature type="domain" description="FERM" evidence="12">
    <location>
        <begin position="1191"/>
        <end position="1502"/>
    </location>
</feature>
<dbReference type="Gene3D" id="2.30.29.30">
    <property type="entry name" value="Pleckstrin-homology domain (PH domain)/Phosphotyrosine-binding domain (PTB)"/>
    <property type="match status" value="2"/>
</dbReference>
<comment type="subcellular location">
    <subcellularLocation>
        <location evidence="1">Cytoplasm</location>
    </subcellularLocation>
</comment>
<feature type="domain" description="MyTH4" evidence="13">
    <location>
        <begin position="954"/>
        <end position="1186"/>
    </location>
</feature>
<dbReference type="Gene3D" id="1.10.10.820">
    <property type="match status" value="1"/>
</dbReference>
<evidence type="ECO:0000256" key="7">
    <source>
        <dbReference type="ARBA" id="ARBA00023123"/>
    </source>
</evidence>
<dbReference type="Pfam" id="PF00612">
    <property type="entry name" value="IQ"/>
    <property type="match status" value="3"/>
</dbReference>
<evidence type="ECO:0000259" key="13">
    <source>
        <dbReference type="PROSITE" id="PS51016"/>
    </source>
</evidence>
<evidence type="ECO:0000256" key="10">
    <source>
        <dbReference type="PROSITE-ProRule" id="PRU00782"/>
    </source>
</evidence>
<dbReference type="PRINTS" id="PR00193">
    <property type="entry name" value="MYOSINHEAVY"/>
</dbReference>
<dbReference type="GO" id="GO:0005524">
    <property type="term" value="F:ATP binding"/>
    <property type="evidence" value="ECO:0007669"/>
    <property type="project" value="UniProtKB-UniRule"/>
</dbReference>
<dbReference type="GO" id="GO:0016459">
    <property type="term" value="C:myosin complex"/>
    <property type="evidence" value="ECO:0007669"/>
    <property type="project" value="UniProtKB-KW"/>
</dbReference>
<feature type="domain" description="MyTH4" evidence="13">
    <location>
        <begin position="1636"/>
        <end position="1784"/>
    </location>
</feature>
<dbReference type="SUPFAM" id="SSF54236">
    <property type="entry name" value="Ubiquitin-like"/>
    <property type="match status" value="2"/>
</dbReference>
<keyword evidence="6 10" id="KW-0067">ATP-binding</keyword>
<dbReference type="GO" id="GO:0003774">
    <property type="term" value="F:cytoskeletal motor activity"/>
    <property type="evidence" value="ECO:0007669"/>
    <property type="project" value="UniProtKB-UniRule"/>
</dbReference>
<dbReference type="PANTHER" id="PTHR22692">
    <property type="entry name" value="MYOSIN VII, XV"/>
    <property type="match status" value="1"/>
</dbReference>
<dbReference type="SUPFAM" id="SSF47031">
    <property type="entry name" value="Second domain of FERM"/>
    <property type="match status" value="2"/>
</dbReference>
<evidence type="ECO:0000313" key="15">
    <source>
        <dbReference type="EMBL" id="CAH1105870.1"/>
    </source>
</evidence>
<dbReference type="GO" id="GO:0005737">
    <property type="term" value="C:cytoplasm"/>
    <property type="evidence" value="ECO:0007669"/>
    <property type="project" value="UniProtKB-SubCell"/>
</dbReference>
<dbReference type="GO" id="GO:0009887">
    <property type="term" value="P:animal organ morphogenesis"/>
    <property type="evidence" value="ECO:0007669"/>
    <property type="project" value="UniProtKB-ARBA"/>
</dbReference>
<dbReference type="InterPro" id="IPR000857">
    <property type="entry name" value="MyTH4_dom"/>
</dbReference>
<evidence type="ECO:0000256" key="5">
    <source>
        <dbReference type="ARBA" id="ARBA00022741"/>
    </source>
</evidence>
<feature type="domain" description="Myosin motor" evidence="14">
    <location>
        <begin position="66"/>
        <end position="732"/>
    </location>
</feature>
<evidence type="ECO:0000256" key="4">
    <source>
        <dbReference type="ARBA" id="ARBA00022737"/>
    </source>
</evidence>
<dbReference type="InterPro" id="IPR000299">
    <property type="entry name" value="FERM_domain"/>
</dbReference>
<dbReference type="EMBL" id="OV651814">
    <property type="protein sequence ID" value="CAH1105870.1"/>
    <property type="molecule type" value="Genomic_DNA"/>
</dbReference>
<dbReference type="CDD" id="cd17092">
    <property type="entry name" value="FERM1_F1_Myosin-VII"/>
    <property type="match status" value="1"/>
</dbReference>
<evidence type="ECO:0000256" key="8">
    <source>
        <dbReference type="ARBA" id="ARBA00023175"/>
    </source>
</evidence>
<keyword evidence="16" id="KW-1185">Reference proteome</keyword>
<feature type="domain" description="FERM" evidence="12">
    <location>
        <begin position="1790"/>
        <end position="2094"/>
    </location>
</feature>
<dbReference type="Proteomes" id="UP001153636">
    <property type="component" value="Chromosome 2"/>
</dbReference>
<evidence type="ECO:0000256" key="1">
    <source>
        <dbReference type="ARBA" id="ARBA00004496"/>
    </source>
</evidence>
<dbReference type="Pfam" id="PF00784">
    <property type="entry name" value="MyTH4"/>
    <property type="match status" value="2"/>
</dbReference>
<dbReference type="PROSITE" id="PS51456">
    <property type="entry name" value="MYOSIN_MOTOR"/>
    <property type="match status" value="1"/>
</dbReference>
<dbReference type="SMART" id="SM00139">
    <property type="entry name" value="MyTH4"/>
    <property type="match status" value="2"/>
</dbReference>
<evidence type="ECO:0000313" key="16">
    <source>
        <dbReference type="Proteomes" id="UP001153636"/>
    </source>
</evidence>
<keyword evidence="5 10" id="KW-0547">Nucleotide-binding</keyword>
<dbReference type="InterPro" id="IPR027417">
    <property type="entry name" value="P-loop_NTPase"/>
</dbReference>
<dbReference type="PANTHER" id="PTHR22692:SF33">
    <property type="entry name" value="MYOSIN"/>
    <property type="match status" value="1"/>
</dbReference>
<dbReference type="InterPro" id="IPR029071">
    <property type="entry name" value="Ubiquitin-like_domsf"/>
</dbReference>